<dbReference type="Proteomes" id="UP000027734">
    <property type="component" value="Unassembled WGS sequence"/>
</dbReference>
<dbReference type="STRING" id="1300350.Z948_1215"/>
<protein>
    <submittedName>
        <fullName evidence="1">Haloacid dehalogenase</fullName>
    </submittedName>
</protein>
<organism evidence="1 2">
    <name type="scientific">Sulfitobacter donghicola DSW-25 = KCTC 12864 = JCM 14565</name>
    <dbReference type="NCBI Taxonomy" id="1300350"/>
    <lineage>
        <taxon>Bacteria</taxon>
        <taxon>Pseudomonadati</taxon>
        <taxon>Pseudomonadota</taxon>
        <taxon>Alphaproteobacteria</taxon>
        <taxon>Rhodobacterales</taxon>
        <taxon>Roseobacteraceae</taxon>
        <taxon>Sulfitobacter</taxon>
    </lineage>
</organism>
<evidence type="ECO:0000313" key="2">
    <source>
        <dbReference type="Proteomes" id="UP000027734"/>
    </source>
</evidence>
<dbReference type="Pfam" id="PF13242">
    <property type="entry name" value="Hydrolase_like"/>
    <property type="match status" value="1"/>
</dbReference>
<accession>A0A073IF15</accession>
<dbReference type="AlphaFoldDB" id="A0A073IF15"/>
<dbReference type="Pfam" id="PF13344">
    <property type="entry name" value="Hydrolase_6"/>
    <property type="match status" value="1"/>
</dbReference>
<proteinExistence type="predicted"/>
<dbReference type="InterPro" id="IPR006357">
    <property type="entry name" value="HAD-SF_hydro_IIA"/>
</dbReference>
<dbReference type="eggNOG" id="COG0647">
    <property type="taxonomic scope" value="Bacteria"/>
</dbReference>
<dbReference type="SUPFAM" id="SSF56784">
    <property type="entry name" value="HAD-like"/>
    <property type="match status" value="1"/>
</dbReference>
<dbReference type="PANTHER" id="PTHR19288">
    <property type="entry name" value="4-NITROPHENYLPHOSPHATASE-RELATED"/>
    <property type="match status" value="1"/>
</dbReference>
<dbReference type="OrthoDB" id="148966at2"/>
<dbReference type="RefSeq" id="WP_025058644.1">
    <property type="nucleotide sequence ID" value="NZ_JAMC01000004.1"/>
</dbReference>
<dbReference type="GO" id="GO:0005737">
    <property type="term" value="C:cytoplasm"/>
    <property type="evidence" value="ECO:0007669"/>
    <property type="project" value="TreeGrafter"/>
</dbReference>
<reference evidence="1 2" key="1">
    <citation type="submission" date="2014-01" db="EMBL/GenBank/DDBJ databases">
        <title>Sulfitobacter donghicola JCM 14565 Genome Sequencing.</title>
        <authorList>
            <person name="Lai Q."/>
            <person name="Hong Z."/>
        </authorList>
    </citation>
    <scope>NUCLEOTIDE SEQUENCE [LARGE SCALE GENOMIC DNA]</scope>
    <source>
        <strain evidence="1 2">JCM 14565</strain>
    </source>
</reference>
<dbReference type="InterPro" id="IPR023214">
    <property type="entry name" value="HAD_sf"/>
</dbReference>
<evidence type="ECO:0000313" key="1">
    <source>
        <dbReference type="EMBL" id="KEJ88953.1"/>
    </source>
</evidence>
<sequence length="295" mass="32779">MRTSDEIFQRYEALRPRLPVAQQDNPASGSIASLHDVTPEIDAFVFDAFGVLNVGERPIKGAVARLSQLRQLGLKLRVVTNAASYNAKATQQKFRRLGFSFLPEEIITSRSAAFAALDDRHWGVIADNNDPLTDIPFKNSRLGNDPADYAAVEGFLFLSTANWSDHQQTMLEDTLAKDPRRVVIANADLAAPRDFSFSIEPGFWGHQIADRLGLDVEFFGKPFRGIFEIAQSTLQGISPDRIAMCGDSLHTDVLGANAMGWKSVFVTQDGLFKDLDQQRIIDQSNITPDWITPRI</sequence>
<dbReference type="PANTHER" id="PTHR19288:SF93">
    <property type="entry name" value="FI11325P-RELATED"/>
    <property type="match status" value="1"/>
</dbReference>
<comment type="caution">
    <text evidence="1">The sequence shown here is derived from an EMBL/GenBank/DDBJ whole genome shotgun (WGS) entry which is preliminary data.</text>
</comment>
<dbReference type="Gene3D" id="3.40.50.1000">
    <property type="entry name" value="HAD superfamily/HAD-like"/>
    <property type="match status" value="2"/>
</dbReference>
<keyword evidence="2" id="KW-1185">Reference proteome</keyword>
<dbReference type="EMBL" id="JAMC01000004">
    <property type="protein sequence ID" value="KEJ88953.1"/>
    <property type="molecule type" value="Genomic_DNA"/>
</dbReference>
<name>A0A073IF15_9RHOB</name>
<dbReference type="GO" id="GO:0016791">
    <property type="term" value="F:phosphatase activity"/>
    <property type="evidence" value="ECO:0007669"/>
    <property type="project" value="TreeGrafter"/>
</dbReference>
<gene>
    <name evidence="1" type="ORF">DSW25_11955</name>
</gene>
<dbReference type="InterPro" id="IPR036412">
    <property type="entry name" value="HAD-like_sf"/>
</dbReference>